<dbReference type="Gene3D" id="3.90.320.10">
    <property type="match status" value="1"/>
</dbReference>
<comment type="caution">
    <text evidence="2">The sequence shown here is derived from an EMBL/GenBank/DDBJ whole genome shotgun (WGS) entry which is preliminary data.</text>
</comment>
<dbReference type="EMBL" id="NDYN01000001">
    <property type="protein sequence ID" value="OUT08989.1"/>
    <property type="molecule type" value="Genomic_DNA"/>
</dbReference>
<dbReference type="Pfam" id="PF12705">
    <property type="entry name" value="PDDEXK_1"/>
    <property type="match status" value="1"/>
</dbReference>
<dbReference type="InterPro" id="IPR038726">
    <property type="entry name" value="PDDEXK_AddAB-type"/>
</dbReference>
<gene>
    <name evidence="3" type="ORF">B9N65_01210</name>
    <name evidence="2" type="ORF">B9N65_09715</name>
</gene>
<dbReference type="Proteomes" id="UP000196317">
    <property type="component" value="Unassembled WGS sequence"/>
</dbReference>
<dbReference type="InterPro" id="IPR011604">
    <property type="entry name" value="PDDEXK-like_dom_sf"/>
</dbReference>
<evidence type="ECO:0000259" key="1">
    <source>
        <dbReference type="Pfam" id="PF12705"/>
    </source>
</evidence>
<evidence type="ECO:0000313" key="3">
    <source>
        <dbReference type="EMBL" id="OUT08989.1"/>
    </source>
</evidence>
<protein>
    <recommendedName>
        <fullName evidence="1">PD-(D/E)XK endonuclease-like domain-containing protein</fullName>
    </recommendedName>
</protein>
<sequence length="264" mass="30494">MTPLKPMNYQENYLDLLPEGSFRISPSSVAKFTEKKWEWYQENVLGNKIFEGSTSTVLGSCVHRIAESYIKTKAVDKDELYAYIDSQSNPEIDKEYIKDQFIPMGQALIDYLRVFGIPNRSEEAIACKIVDNVYAAGTADAVIGDTLIDFKTTSKTSIDETYMPNNYKWQLLTYAYIYRKMGVDINRIRIVWITNNIVGRVSEKTGKPLKDYPSQVIPVTQVITDEDMQFIEDYLRLIAETYLKGVEDPKLVYLLYSDYRLKEK</sequence>
<feature type="domain" description="PD-(D/E)XK endonuclease-like" evidence="1">
    <location>
        <begin position="23"/>
        <end position="181"/>
    </location>
</feature>
<dbReference type="RefSeq" id="WP_087582486.1">
    <property type="nucleotide sequence ID" value="NZ_NDYN01000001.1"/>
</dbReference>
<reference evidence="2 4" key="1">
    <citation type="submission" date="2017-04" db="EMBL/GenBank/DDBJ databases">
        <title>Complete genome of Campylobacter concisus ATCC 33237T and draft genomes for an additional eight well characterized C. concisus strains.</title>
        <authorList>
            <person name="Cornelius A.J."/>
            <person name="Miller W.G."/>
            <person name="Lastovica A.J."/>
            <person name="On S.L."/>
            <person name="French N.P."/>
            <person name="Vandenberg O."/>
            <person name="Biggs P.J."/>
        </authorList>
    </citation>
    <scope>NUCLEOTIDE SEQUENCE [LARGE SCALE GENOMIC DNA]</scope>
    <source>
        <strain evidence="2 4">CCUG 19995</strain>
    </source>
</reference>
<organism evidence="2 4">
    <name type="scientific">Campylobacter concisus</name>
    <dbReference type="NCBI Taxonomy" id="199"/>
    <lineage>
        <taxon>Bacteria</taxon>
        <taxon>Pseudomonadati</taxon>
        <taxon>Campylobacterota</taxon>
        <taxon>Epsilonproteobacteria</taxon>
        <taxon>Campylobacterales</taxon>
        <taxon>Campylobacteraceae</taxon>
        <taxon>Campylobacter</taxon>
    </lineage>
</organism>
<dbReference type="AlphaFoldDB" id="A0A1Y5MF31"/>
<accession>A0A1Y5MF31</accession>
<evidence type="ECO:0000313" key="2">
    <source>
        <dbReference type="EMBL" id="OUT06847.1"/>
    </source>
</evidence>
<dbReference type="EMBL" id="NDYN01000010">
    <property type="protein sequence ID" value="OUT06847.1"/>
    <property type="molecule type" value="Genomic_DNA"/>
</dbReference>
<name>A0A1Y5MF31_9BACT</name>
<proteinExistence type="predicted"/>
<evidence type="ECO:0000313" key="4">
    <source>
        <dbReference type="Proteomes" id="UP000196317"/>
    </source>
</evidence>